<dbReference type="OMA" id="DEHISRH"/>
<dbReference type="Ensembl" id="ENSSFAT00005042587.1">
    <property type="protein sequence ID" value="ENSSFAP00005041078.1"/>
    <property type="gene ID" value="ENSSFAG00005020443.1"/>
</dbReference>
<evidence type="ECO:0000259" key="6">
    <source>
        <dbReference type="PROSITE" id="PS51720"/>
    </source>
</evidence>
<dbReference type="SUPFAM" id="SSF52540">
    <property type="entry name" value="P-loop containing nucleoside triphosphate hydrolases"/>
    <property type="match status" value="1"/>
</dbReference>
<feature type="transmembrane region" description="Helical" evidence="5">
    <location>
        <begin position="334"/>
        <end position="352"/>
    </location>
</feature>
<evidence type="ECO:0000256" key="1">
    <source>
        <dbReference type="ARBA" id="ARBA00008535"/>
    </source>
</evidence>
<feature type="region of interest" description="Disordered" evidence="4">
    <location>
        <begin position="1"/>
        <end position="22"/>
    </location>
</feature>
<reference evidence="7" key="3">
    <citation type="submission" date="2025-09" db="UniProtKB">
        <authorList>
            <consortium name="Ensembl"/>
        </authorList>
    </citation>
    <scope>IDENTIFICATION</scope>
</reference>
<dbReference type="InParanoid" id="A0A672IH62"/>
<keyword evidence="3" id="KW-0342">GTP-binding</keyword>
<keyword evidence="5" id="KW-0812">Transmembrane</keyword>
<accession>A0A672IH62</accession>
<keyword evidence="5" id="KW-1133">Transmembrane helix</keyword>
<proteinExistence type="inferred from homology"/>
<reference evidence="7" key="1">
    <citation type="submission" date="2019-06" db="EMBL/GenBank/DDBJ databases">
        <authorList>
            <consortium name="Wellcome Sanger Institute Data Sharing"/>
        </authorList>
    </citation>
    <scope>NUCLEOTIDE SEQUENCE [LARGE SCALE GENOMIC DNA]</scope>
</reference>
<keyword evidence="8" id="KW-1185">Reference proteome</keyword>
<feature type="domain" description="AIG1-type G" evidence="6">
    <location>
        <begin position="45"/>
        <end position="251"/>
    </location>
</feature>
<evidence type="ECO:0000313" key="8">
    <source>
        <dbReference type="Proteomes" id="UP000472267"/>
    </source>
</evidence>
<name>A0A672IH62_SALFA</name>
<reference evidence="7" key="2">
    <citation type="submission" date="2025-08" db="UniProtKB">
        <authorList>
            <consortium name="Ensembl"/>
        </authorList>
    </citation>
    <scope>IDENTIFICATION</scope>
</reference>
<keyword evidence="5" id="KW-0472">Membrane</keyword>
<dbReference type="Gene3D" id="3.40.50.300">
    <property type="entry name" value="P-loop containing nucleotide triphosphate hydrolases"/>
    <property type="match status" value="1"/>
</dbReference>
<dbReference type="FunFam" id="3.40.50.300:FF:000366">
    <property type="entry name" value="GTPase, IMAP family member 2"/>
    <property type="match status" value="1"/>
</dbReference>
<dbReference type="PROSITE" id="PS51720">
    <property type="entry name" value="G_AIG1"/>
    <property type="match status" value="1"/>
</dbReference>
<evidence type="ECO:0000313" key="7">
    <source>
        <dbReference type="Ensembl" id="ENSSFAP00005041078.1"/>
    </source>
</evidence>
<dbReference type="InterPro" id="IPR006703">
    <property type="entry name" value="G_AIG1"/>
</dbReference>
<comment type="similarity">
    <text evidence="1">Belongs to the TRAFAC class TrmE-Era-EngA-EngB-Septin-like GTPase superfamily. AIG1/Toc34/Toc159-like paraseptin GTPase family. IAN subfamily.</text>
</comment>
<dbReference type="InterPro" id="IPR027417">
    <property type="entry name" value="P-loop_NTPase"/>
</dbReference>
<protein>
    <recommendedName>
        <fullName evidence="6">AIG1-type G domain-containing protein</fullName>
    </recommendedName>
</protein>
<evidence type="ECO:0000256" key="3">
    <source>
        <dbReference type="ARBA" id="ARBA00023134"/>
    </source>
</evidence>
<dbReference type="Pfam" id="PF04548">
    <property type="entry name" value="AIG1"/>
    <property type="match status" value="1"/>
</dbReference>
<dbReference type="InterPro" id="IPR045058">
    <property type="entry name" value="GIMA/IAN/Toc"/>
</dbReference>
<organism evidence="7 8">
    <name type="scientific">Salarias fasciatus</name>
    <name type="common">Jewelled blenny</name>
    <name type="synonym">Blennius fasciatus</name>
    <dbReference type="NCBI Taxonomy" id="181472"/>
    <lineage>
        <taxon>Eukaryota</taxon>
        <taxon>Metazoa</taxon>
        <taxon>Chordata</taxon>
        <taxon>Craniata</taxon>
        <taxon>Vertebrata</taxon>
        <taxon>Euteleostomi</taxon>
        <taxon>Actinopterygii</taxon>
        <taxon>Neopterygii</taxon>
        <taxon>Teleostei</taxon>
        <taxon>Neoteleostei</taxon>
        <taxon>Acanthomorphata</taxon>
        <taxon>Ovalentaria</taxon>
        <taxon>Blenniimorphae</taxon>
        <taxon>Blenniiformes</taxon>
        <taxon>Blennioidei</taxon>
        <taxon>Blenniidae</taxon>
        <taxon>Salariinae</taxon>
        <taxon>Salarias</taxon>
    </lineage>
</organism>
<evidence type="ECO:0000256" key="5">
    <source>
        <dbReference type="SAM" id="Phobius"/>
    </source>
</evidence>
<dbReference type="Proteomes" id="UP000472267">
    <property type="component" value="Chromosome 3"/>
</dbReference>
<keyword evidence="2" id="KW-0547">Nucleotide-binding</keyword>
<evidence type="ECO:0000256" key="4">
    <source>
        <dbReference type="SAM" id="MobiDB-lite"/>
    </source>
</evidence>
<dbReference type="GO" id="GO:0005525">
    <property type="term" value="F:GTP binding"/>
    <property type="evidence" value="ECO:0007669"/>
    <property type="project" value="UniProtKB-KW"/>
</dbReference>
<dbReference type="PANTHER" id="PTHR10903">
    <property type="entry name" value="GTPASE, IMAP FAMILY MEMBER-RELATED"/>
    <property type="match status" value="1"/>
</dbReference>
<sequence length="358" mass="39660">MIARRRFKSRNSLSQNKRTRKLTIKSSSQPAFIFAPIPLWDRMAAKPWRVVLLGKTGTGKSQFGNALIEKREFVVDGSANSGTSECKAVTKENGEITVIDTPGFFDNTASPEKQRYETEKTIIECSPGPHALLILLKVEKYTEHEKQVMIKIIQLFSEEAFKYAILVFTHGDQLEGKEIEDFVHKNKALKELFNKCGGRCHVVDNKHWENTPPRQYRNNQFQIRQLLSTINELVQQHGGECYTNEMLQEVERKIQEETTRTGSRERAKKNVTDFFFKKSAGIGQEELLGALLGLLKDIEKVLSVVFGIRGVATGTAVGTTAGAVIGAIGGPAGAAVGAAVGGALGGLIGWWLRKPKTE</sequence>
<evidence type="ECO:0000256" key="2">
    <source>
        <dbReference type="ARBA" id="ARBA00022741"/>
    </source>
</evidence>
<dbReference type="PANTHER" id="PTHR10903:SF62">
    <property type="entry name" value="GTPASE IMAP FAMILY MEMBER 4-LIKE-RELATED"/>
    <property type="match status" value="1"/>
</dbReference>
<feature type="transmembrane region" description="Helical" evidence="5">
    <location>
        <begin position="301"/>
        <end position="328"/>
    </location>
</feature>
<dbReference type="AlphaFoldDB" id="A0A672IH62"/>